<dbReference type="Proteomes" id="UP001341840">
    <property type="component" value="Unassembled WGS sequence"/>
</dbReference>
<evidence type="ECO:0000259" key="1">
    <source>
        <dbReference type="Pfam" id="PF25019"/>
    </source>
</evidence>
<comment type="caution">
    <text evidence="2">The sequence shown here is derived from an EMBL/GenBank/DDBJ whole genome shotgun (WGS) entry which is preliminary data.</text>
</comment>
<dbReference type="Gene3D" id="3.80.10.10">
    <property type="entry name" value="Ribonuclease Inhibitor"/>
    <property type="match status" value="1"/>
</dbReference>
<feature type="domain" description="R13L1/DRL21-like LRR repeat region" evidence="1">
    <location>
        <begin position="23"/>
        <end position="140"/>
    </location>
</feature>
<organism evidence="2 3">
    <name type="scientific">Stylosanthes scabra</name>
    <dbReference type="NCBI Taxonomy" id="79078"/>
    <lineage>
        <taxon>Eukaryota</taxon>
        <taxon>Viridiplantae</taxon>
        <taxon>Streptophyta</taxon>
        <taxon>Embryophyta</taxon>
        <taxon>Tracheophyta</taxon>
        <taxon>Spermatophyta</taxon>
        <taxon>Magnoliopsida</taxon>
        <taxon>eudicotyledons</taxon>
        <taxon>Gunneridae</taxon>
        <taxon>Pentapetalae</taxon>
        <taxon>rosids</taxon>
        <taxon>fabids</taxon>
        <taxon>Fabales</taxon>
        <taxon>Fabaceae</taxon>
        <taxon>Papilionoideae</taxon>
        <taxon>50 kb inversion clade</taxon>
        <taxon>dalbergioids sensu lato</taxon>
        <taxon>Dalbergieae</taxon>
        <taxon>Pterocarpus clade</taxon>
        <taxon>Stylosanthes</taxon>
    </lineage>
</organism>
<evidence type="ECO:0000313" key="2">
    <source>
        <dbReference type="EMBL" id="MED6145274.1"/>
    </source>
</evidence>
<gene>
    <name evidence="2" type="ORF">PIB30_023514</name>
</gene>
<dbReference type="PANTHER" id="PTHR47186:SF3">
    <property type="entry name" value="OS09G0267800 PROTEIN"/>
    <property type="match status" value="1"/>
</dbReference>
<sequence length="190" mass="21737">MSKLKDLQILSFYIVGKDEENGIGELGEPVNLRGSFRIEKLENVVKSGEAWKARMVDKKYISNLCLEWSSGEDSDTVDSQIEKDIPDKLKPANDLKDLTIKGYRGTMFPHWIGQSWYHKMTKLELSGCKNCWVLPPSLELSWRSCHSHNPSNNYQLKGGSVTTLQLPLFKQILVTRLLHNKILKKEFGDN</sequence>
<dbReference type="InterPro" id="IPR032675">
    <property type="entry name" value="LRR_dom_sf"/>
</dbReference>
<protein>
    <recommendedName>
        <fullName evidence="1">R13L1/DRL21-like LRR repeat region domain-containing protein</fullName>
    </recommendedName>
</protein>
<dbReference type="Pfam" id="PF25019">
    <property type="entry name" value="LRR_R13L1-DRL21"/>
    <property type="match status" value="1"/>
</dbReference>
<evidence type="ECO:0000313" key="3">
    <source>
        <dbReference type="Proteomes" id="UP001341840"/>
    </source>
</evidence>
<name>A0ABU6T9T5_9FABA</name>
<dbReference type="PANTHER" id="PTHR47186">
    <property type="entry name" value="LEUCINE-RICH REPEAT-CONTAINING PROTEIN 57"/>
    <property type="match status" value="1"/>
</dbReference>
<keyword evidence="3" id="KW-1185">Reference proteome</keyword>
<proteinExistence type="predicted"/>
<reference evidence="2 3" key="1">
    <citation type="journal article" date="2023" name="Plants (Basel)">
        <title>Bridging the Gap: Combining Genomics and Transcriptomics Approaches to Understand Stylosanthes scabra, an Orphan Legume from the Brazilian Caatinga.</title>
        <authorList>
            <person name="Ferreira-Neto J.R.C."/>
            <person name="da Silva M.D."/>
            <person name="Binneck E."/>
            <person name="de Melo N.F."/>
            <person name="da Silva R.H."/>
            <person name="de Melo A.L.T.M."/>
            <person name="Pandolfi V."/>
            <person name="Bustamante F.O."/>
            <person name="Brasileiro-Vidal A.C."/>
            <person name="Benko-Iseppon A.M."/>
        </authorList>
    </citation>
    <scope>NUCLEOTIDE SEQUENCE [LARGE SCALE GENOMIC DNA]</scope>
    <source>
        <tissue evidence="2">Leaves</tissue>
    </source>
</reference>
<dbReference type="InterPro" id="IPR056789">
    <property type="entry name" value="LRR_R13L1-DRL21"/>
</dbReference>
<dbReference type="EMBL" id="JASCZI010090703">
    <property type="protein sequence ID" value="MED6145274.1"/>
    <property type="molecule type" value="Genomic_DNA"/>
</dbReference>
<accession>A0ABU6T9T5</accession>